<dbReference type="EMBL" id="JACHLN010000001">
    <property type="protein sequence ID" value="MBB4837807.1"/>
    <property type="molecule type" value="Genomic_DNA"/>
</dbReference>
<dbReference type="AlphaFoldDB" id="A0A7W7JZD1"/>
<name>A0A7W7JZD1_9SPHN</name>
<reference evidence="1 2" key="1">
    <citation type="submission" date="2020-08" db="EMBL/GenBank/DDBJ databases">
        <title>Functional genomics of gut bacteria from endangered species of beetles.</title>
        <authorList>
            <person name="Carlos-Shanley C."/>
        </authorList>
    </citation>
    <scope>NUCLEOTIDE SEQUENCE [LARGE SCALE GENOMIC DNA]</scope>
    <source>
        <strain evidence="1 2">S00224</strain>
    </source>
</reference>
<protein>
    <submittedName>
        <fullName evidence="1">Uncharacterized protein</fullName>
    </submittedName>
</protein>
<proteinExistence type="predicted"/>
<dbReference type="RefSeq" id="WP_184162923.1">
    <property type="nucleotide sequence ID" value="NZ_JACHLN010000001.1"/>
</dbReference>
<evidence type="ECO:0000313" key="2">
    <source>
        <dbReference type="Proteomes" id="UP000575241"/>
    </source>
</evidence>
<comment type="caution">
    <text evidence="1">The sequence shown here is derived from an EMBL/GenBank/DDBJ whole genome shotgun (WGS) entry which is preliminary data.</text>
</comment>
<organism evidence="1 2">
    <name type="scientific">Sphingomonas kyeonggiensis</name>
    <dbReference type="NCBI Taxonomy" id="1268553"/>
    <lineage>
        <taxon>Bacteria</taxon>
        <taxon>Pseudomonadati</taxon>
        <taxon>Pseudomonadota</taxon>
        <taxon>Alphaproteobacteria</taxon>
        <taxon>Sphingomonadales</taxon>
        <taxon>Sphingomonadaceae</taxon>
        <taxon>Sphingomonas</taxon>
    </lineage>
</organism>
<dbReference type="Proteomes" id="UP000575241">
    <property type="component" value="Unassembled WGS sequence"/>
</dbReference>
<sequence>MVLLAVGAFFAWPSWEGLPRREGMQIVATGTIRDLRQGVPSGGKYTLAHGPVAVIEVTMPGGGVQRFTGGPNLLDRCRRGDTVTLTRYQNDRGKFAWALKADSCGGNPR</sequence>
<accession>A0A7W7JZD1</accession>
<gene>
    <name evidence="1" type="ORF">HNP52_000858</name>
</gene>
<evidence type="ECO:0000313" key="1">
    <source>
        <dbReference type="EMBL" id="MBB4837807.1"/>
    </source>
</evidence>
<keyword evidence="2" id="KW-1185">Reference proteome</keyword>